<dbReference type="EMBL" id="MLJW01000151">
    <property type="protein sequence ID" value="OIQ96310.1"/>
    <property type="molecule type" value="Genomic_DNA"/>
</dbReference>
<sequence length="341" mass="37553">MDNIPENLLLNDVLAAAQAQGLAIAPARLERKAADLGADARLQLRFGGHKVQFLAEVKRGLRPATLGATLLQLERLGDEALLVTDYVTPPLADELRARGVAFLDAAGNAYLNRPPVLVWIKGQRPAEMPVAPTAGRAFQATGLQVMFALLCEPELVGRPYREIGRLAGVAHGTVGIVMANLAEEGFIVDLGQAGRRLRNLRRLLGIWVEAYARTLRPKLLLGRYRAPAGDWWQQVDPLAYQAQFGAEPAAARLDNYLRPGVATLYAEKVPARLLADQRLRTDVAGDVEIRKRFWAFEQPDHPELVPPVLIYADLLATGDARCMEAAKRIYEQYLAELFEQA</sequence>
<proteinExistence type="predicted"/>
<gene>
    <name evidence="1" type="ORF">GALL_217090</name>
</gene>
<accession>A0A1J5RJR3</accession>
<dbReference type="AlphaFoldDB" id="A0A1J5RJR3"/>
<reference evidence="1" key="1">
    <citation type="submission" date="2016-10" db="EMBL/GenBank/DDBJ databases">
        <title>Sequence of Gallionella enrichment culture.</title>
        <authorList>
            <person name="Poehlein A."/>
            <person name="Muehling M."/>
            <person name="Daniel R."/>
        </authorList>
    </citation>
    <scope>NUCLEOTIDE SEQUENCE</scope>
</reference>
<organism evidence="1">
    <name type="scientific">mine drainage metagenome</name>
    <dbReference type="NCBI Taxonomy" id="410659"/>
    <lineage>
        <taxon>unclassified sequences</taxon>
        <taxon>metagenomes</taxon>
        <taxon>ecological metagenomes</taxon>
    </lineage>
</organism>
<dbReference type="Pfam" id="PF09952">
    <property type="entry name" value="AbiEi_2"/>
    <property type="match status" value="1"/>
</dbReference>
<protein>
    <submittedName>
        <fullName evidence="1">Uncharacterized protein</fullName>
    </submittedName>
</protein>
<evidence type="ECO:0000313" key="1">
    <source>
        <dbReference type="EMBL" id="OIQ96310.1"/>
    </source>
</evidence>
<name>A0A1J5RJR3_9ZZZZ</name>
<dbReference type="InterPro" id="IPR019238">
    <property type="entry name" value="AbiEi_2"/>
</dbReference>
<comment type="caution">
    <text evidence="1">The sequence shown here is derived from an EMBL/GenBank/DDBJ whole genome shotgun (WGS) entry which is preliminary data.</text>
</comment>